<dbReference type="Proteomes" id="UP000053617">
    <property type="component" value="Unassembled WGS sequence"/>
</dbReference>
<dbReference type="PANTHER" id="PTHR46082:SF11">
    <property type="entry name" value="AAA+ ATPASE DOMAIN-CONTAINING PROTEIN-RELATED"/>
    <property type="match status" value="1"/>
</dbReference>
<evidence type="ECO:0000313" key="4">
    <source>
        <dbReference type="Proteomes" id="UP000053617"/>
    </source>
</evidence>
<evidence type="ECO:0000259" key="2">
    <source>
        <dbReference type="Pfam" id="PF26082"/>
    </source>
</evidence>
<dbReference type="PANTHER" id="PTHR46082">
    <property type="entry name" value="ATP/GTP-BINDING PROTEIN-RELATED"/>
    <property type="match status" value="1"/>
</dbReference>
<dbReference type="InterPro" id="IPR053137">
    <property type="entry name" value="NLR-like"/>
</dbReference>
<dbReference type="Pfam" id="PF26082">
    <property type="entry name" value="zf-C2H2_AcuF"/>
    <property type="match status" value="1"/>
</dbReference>
<dbReference type="VEuPathDB" id="FungiDB:Z518_01121"/>
<feature type="domain" description="Oxidoreductase acuF-like C2H2 type zinc-finger" evidence="2">
    <location>
        <begin position="352"/>
        <end position="381"/>
    </location>
</feature>
<feature type="region of interest" description="Disordered" evidence="1">
    <location>
        <begin position="508"/>
        <end position="560"/>
    </location>
</feature>
<evidence type="ECO:0000313" key="3">
    <source>
        <dbReference type="EMBL" id="KIX10040.1"/>
    </source>
</evidence>
<dbReference type="InterPro" id="IPR011990">
    <property type="entry name" value="TPR-like_helical_dom_sf"/>
</dbReference>
<name>A0A0D2JKR9_9EURO</name>
<reference evidence="3 4" key="1">
    <citation type="submission" date="2015-01" db="EMBL/GenBank/DDBJ databases">
        <title>The Genome Sequence of Rhinocladiella mackenzie CBS 650.93.</title>
        <authorList>
            <consortium name="The Broad Institute Genomics Platform"/>
            <person name="Cuomo C."/>
            <person name="de Hoog S."/>
            <person name="Gorbushina A."/>
            <person name="Stielow B."/>
            <person name="Teixiera M."/>
            <person name="Abouelleil A."/>
            <person name="Chapman S.B."/>
            <person name="Priest M."/>
            <person name="Young S.K."/>
            <person name="Wortman J."/>
            <person name="Nusbaum C."/>
            <person name="Birren B."/>
        </authorList>
    </citation>
    <scope>NUCLEOTIDE SEQUENCE [LARGE SCALE GENOMIC DNA]</scope>
    <source>
        <strain evidence="3 4">CBS 650.93</strain>
    </source>
</reference>
<dbReference type="OrthoDB" id="5086500at2759"/>
<dbReference type="Pfam" id="PF13424">
    <property type="entry name" value="TPR_12"/>
    <property type="match status" value="2"/>
</dbReference>
<feature type="region of interest" description="Disordered" evidence="1">
    <location>
        <begin position="104"/>
        <end position="141"/>
    </location>
</feature>
<dbReference type="EMBL" id="KN847475">
    <property type="protein sequence ID" value="KIX10040.1"/>
    <property type="molecule type" value="Genomic_DNA"/>
</dbReference>
<dbReference type="AlphaFoldDB" id="A0A0D2JKR9"/>
<sequence>MGSTQDIAHYGRAIQTAFIRLSEVLHHAASPVEDLTIFLERTRQSFLFWAANLGMFDEGHRSMDYRLQDAQDVKEYMVDLLEELEYNLNELAAACTNRFTLGLSSPDDEDKGADNVPLSVKLPTSTDEQRALENEAGAADEDEIRGRIESVDDLQRRLYGLAHRIRHPTMRSAPGSRNVYRTIPSSDRLGAIKQLLDLERGRITDYFLQTRRALADMKDAQTLELTQADERLIERLSQSNSLRRQQFIFWRETQSERNETVGRQLLFQQEDKFIPQPTVDQVFALPDRNRPAQTIQLSMPSSVTKLPPGQLDLAERFSVATRDTRTPSAYGPTDEKLSWPAVPPEFKPGHNGFFICPYCHTICPNRYLNAAAWKSHLLHDLRPYCCTYEQCKTERHVYDSQNVWSAHEALEHNGVFTCLEHPSSGQELLEFADLDEYKQHVHEHHSRAASSMLQNEIVRARRNGSLRSNRPCPICLTQILDAQNMSKHVAGHLEIIALMALPRSTGLEAESQSGNAGSGQQGQLGTDSRADISDLPLLENREEEPYAGEASDESFEHEALTSKKRAFEAELPDTLTSMANLASTYRNQGRWQEAEELDVQVMETSSRVLGAEHLDTLTSMTNLASTYWNQGRWQEAEELEVQVMETSSRVLGAEHPSTLISMANLASTYSSRAKWQEAEELEVQVMETSSRVLGAEHPDTLTSMANLATTYWNQGRWQEAEELGVQVMETRKRVLGAEHPDTLTSMANLASTYSSRAKWQEAEELEVQVMETTSRVLGAEHPSTLTSMTNLASTYWNQGRWQEAEGLNVQVMETRKRVLEAEHPDTLTSMANLASTYRNQGRWKEAEGLEVQVMETSSRVLGAEHPDTLTSMANLASTYWNQGRWQEAEELGVQVMETRKRVLGAVHPDTLTSMANLASTYR</sequence>
<dbReference type="GeneID" id="25289192"/>
<dbReference type="HOGENOM" id="CLU_316447_0_0_1"/>
<keyword evidence="4" id="KW-1185">Reference proteome</keyword>
<organism evidence="3 4">
    <name type="scientific">Rhinocladiella mackenziei CBS 650.93</name>
    <dbReference type="NCBI Taxonomy" id="1442369"/>
    <lineage>
        <taxon>Eukaryota</taxon>
        <taxon>Fungi</taxon>
        <taxon>Dikarya</taxon>
        <taxon>Ascomycota</taxon>
        <taxon>Pezizomycotina</taxon>
        <taxon>Eurotiomycetes</taxon>
        <taxon>Chaetothyriomycetidae</taxon>
        <taxon>Chaetothyriales</taxon>
        <taxon>Herpotrichiellaceae</taxon>
        <taxon>Rhinocladiella</taxon>
    </lineage>
</organism>
<dbReference type="Gene3D" id="1.25.40.10">
    <property type="entry name" value="Tetratricopeptide repeat domain"/>
    <property type="match status" value="2"/>
</dbReference>
<dbReference type="SUPFAM" id="SSF48452">
    <property type="entry name" value="TPR-like"/>
    <property type="match status" value="3"/>
</dbReference>
<dbReference type="RefSeq" id="XP_013277176.1">
    <property type="nucleotide sequence ID" value="XM_013421722.1"/>
</dbReference>
<evidence type="ECO:0000256" key="1">
    <source>
        <dbReference type="SAM" id="MobiDB-lite"/>
    </source>
</evidence>
<proteinExistence type="predicted"/>
<gene>
    <name evidence="3" type="ORF">Z518_01121</name>
</gene>
<accession>A0A0D2JKR9</accession>
<dbReference type="PRINTS" id="PR00381">
    <property type="entry name" value="KINESINLIGHT"/>
</dbReference>
<protein>
    <recommendedName>
        <fullName evidence="2">Oxidoreductase acuF-like C2H2 type zinc-finger domain-containing protein</fullName>
    </recommendedName>
</protein>
<dbReference type="STRING" id="1442369.A0A0D2JKR9"/>
<dbReference type="Pfam" id="PF13374">
    <property type="entry name" value="TPR_10"/>
    <property type="match status" value="4"/>
</dbReference>
<dbReference type="InterPro" id="IPR058925">
    <property type="entry name" value="zf-C2H2_AcuF"/>
</dbReference>